<reference evidence="3" key="3">
    <citation type="submission" date="2020-12" db="UniProtKB">
        <authorList>
            <consortium name="EnsemblPlants"/>
        </authorList>
    </citation>
    <scope>IDENTIFICATION</scope>
</reference>
<gene>
    <name evidence="3" type="primary">LOC112284311</name>
    <name evidence="2" type="ORF">PHYPA_010423</name>
</gene>
<name>A9T243_PHYPA</name>
<reference evidence="2 4" key="1">
    <citation type="journal article" date="2008" name="Science">
        <title>The Physcomitrella genome reveals evolutionary insights into the conquest of land by plants.</title>
        <authorList>
            <person name="Rensing S."/>
            <person name="Lang D."/>
            <person name="Zimmer A."/>
            <person name="Terry A."/>
            <person name="Salamov A."/>
            <person name="Shapiro H."/>
            <person name="Nishiyama T."/>
            <person name="Perroud P.-F."/>
            <person name="Lindquist E."/>
            <person name="Kamisugi Y."/>
            <person name="Tanahashi T."/>
            <person name="Sakakibara K."/>
            <person name="Fujita T."/>
            <person name="Oishi K."/>
            <person name="Shin-I T."/>
            <person name="Kuroki Y."/>
            <person name="Toyoda A."/>
            <person name="Suzuki Y."/>
            <person name="Hashimoto A."/>
            <person name="Yamaguchi K."/>
            <person name="Sugano A."/>
            <person name="Kohara Y."/>
            <person name="Fujiyama A."/>
            <person name="Anterola A."/>
            <person name="Aoki S."/>
            <person name="Ashton N."/>
            <person name="Barbazuk W.B."/>
            <person name="Barker E."/>
            <person name="Bennetzen J."/>
            <person name="Bezanilla M."/>
            <person name="Blankenship R."/>
            <person name="Cho S.H."/>
            <person name="Dutcher S."/>
            <person name="Estelle M."/>
            <person name="Fawcett J.A."/>
            <person name="Gundlach H."/>
            <person name="Hanada K."/>
            <person name="Heyl A."/>
            <person name="Hicks K.A."/>
            <person name="Hugh J."/>
            <person name="Lohr M."/>
            <person name="Mayer K."/>
            <person name="Melkozernov A."/>
            <person name="Murata T."/>
            <person name="Nelson D."/>
            <person name="Pils B."/>
            <person name="Prigge M."/>
            <person name="Reiss B."/>
            <person name="Renner T."/>
            <person name="Rombauts S."/>
            <person name="Rushton P."/>
            <person name="Sanderfoot A."/>
            <person name="Schween G."/>
            <person name="Shiu S.-H."/>
            <person name="Stueber K."/>
            <person name="Theodoulou F.L."/>
            <person name="Tu H."/>
            <person name="Van de Peer Y."/>
            <person name="Verrier P.J."/>
            <person name="Waters E."/>
            <person name="Wood A."/>
            <person name="Yang L."/>
            <person name="Cove D."/>
            <person name="Cuming A."/>
            <person name="Hasebe M."/>
            <person name="Lucas S."/>
            <person name="Mishler D.B."/>
            <person name="Reski R."/>
            <person name="Grigoriev I."/>
            <person name="Quatrano R.S."/>
            <person name="Boore J.L."/>
        </authorList>
    </citation>
    <scope>NUCLEOTIDE SEQUENCE [LARGE SCALE GENOMIC DNA]</scope>
    <source>
        <strain evidence="3 4">cv. Gransden 2004</strain>
    </source>
</reference>
<organism evidence="2">
    <name type="scientific">Physcomitrium patens</name>
    <name type="common">Spreading-leaved earth moss</name>
    <name type="synonym">Physcomitrella patens</name>
    <dbReference type="NCBI Taxonomy" id="3218"/>
    <lineage>
        <taxon>Eukaryota</taxon>
        <taxon>Viridiplantae</taxon>
        <taxon>Streptophyta</taxon>
        <taxon>Embryophyta</taxon>
        <taxon>Bryophyta</taxon>
        <taxon>Bryophytina</taxon>
        <taxon>Bryopsida</taxon>
        <taxon>Funariidae</taxon>
        <taxon>Funariales</taxon>
        <taxon>Funariaceae</taxon>
        <taxon>Physcomitrium</taxon>
    </lineage>
</organism>
<dbReference type="GeneID" id="112284311"/>
<reference evidence="2 4" key="2">
    <citation type="journal article" date="2018" name="Plant J.">
        <title>The Physcomitrella patens chromosome-scale assembly reveals moss genome structure and evolution.</title>
        <authorList>
            <person name="Lang D."/>
            <person name="Ullrich K.K."/>
            <person name="Murat F."/>
            <person name="Fuchs J."/>
            <person name="Jenkins J."/>
            <person name="Haas F.B."/>
            <person name="Piednoel M."/>
            <person name="Gundlach H."/>
            <person name="Van Bel M."/>
            <person name="Meyberg R."/>
            <person name="Vives C."/>
            <person name="Morata J."/>
            <person name="Symeonidi A."/>
            <person name="Hiss M."/>
            <person name="Muchero W."/>
            <person name="Kamisugi Y."/>
            <person name="Saleh O."/>
            <person name="Blanc G."/>
            <person name="Decker E.L."/>
            <person name="van Gessel N."/>
            <person name="Grimwood J."/>
            <person name="Hayes R.D."/>
            <person name="Graham S.W."/>
            <person name="Gunter L.E."/>
            <person name="McDaniel S.F."/>
            <person name="Hoernstein S.N.W."/>
            <person name="Larsson A."/>
            <person name="Li F.W."/>
            <person name="Perroud P.F."/>
            <person name="Phillips J."/>
            <person name="Ranjan P."/>
            <person name="Rokshar D.S."/>
            <person name="Rothfels C.J."/>
            <person name="Schneider L."/>
            <person name="Shu S."/>
            <person name="Stevenson D.W."/>
            <person name="Thummler F."/>
            <person name="Tillich M."/>
            <person name="Villarreal Aguilar J.C."/>
            <person name="Widiez T."/>
            <person name="Wong G.K."/>
            <person name="Wymore A."/>
            <person name="Zhang Y."/>
            <person name="Zimmer A.D."/>
            <person name="Quatrano R.S."/>
            <person name="Mayer K.F.X."/>
            <person name="Goodstein D."/>
            <person name="Casacuberta J.M."/>
            <person name="Vandepoele K."/>
            <person name="Reski R."/>
            <person name="Cuming A.C."/>
            <person name="Tuskan G.A."/>
            <person name="Maumus F."/>
            <person name="Salse J."/>
            <person name="Schmutz J."/>
            <person name="Rensing S.A."/>
        </authorList>
    </citation>
    <scope>NUCLEOTIDE SEQUENCE [LARGE SCALE GENOMIC DNA]</scope>
    <source>
        <strain evidence="3 4">cv. Gransden 2004</strain>
    </source>
</reference>
<keyword evidence="4" id="KW-1185">Reference proteome</keyword>
<dbReference type="EnsemblPlants" id="Pp3c7_15410V3.1">
    <property type="protein sequence ID" value="Pp3c7_15410V3.1"/>
    <property type="gene ID" value="Pp3c7_15410"/>
</dbReference>
<evidence type="ECO:0000256" key="1">
    <source>
        <dbReference type="SAM" id="MobiDB-lite"/>
    </source>
</evidence>
<proteinExistence type="predicted"/>
<dbReference type="Gramene" id="Pp3c7_15410V3.1">
    <property type="protein sequence ID" value="Pp3c7_15410V3.1"/>
    <property type="gene ID" value="Pp3c7_15410"/>
</dbReference>
<dbReference type="EMBL" id="ABEU02000007">
    <property type="protein sequence ID" value="PNR51237.1"/>
    <property type="molecule type" value="Genomic_DNA"/>
</dbReference>
<dbReference type="AlphaFoldDB" id="A9T243"/>
<dbReference type="RefSeq" id="XP_024379779.1">
    <property type="nucleotide sequence ID" value="XM_024524011.2"/>
</dbReference>
<evidence type="ECO:0000313" key="2">
    <source>
        <dbReference type="EMBL" id="PNR51237.1"/>
    </source>
</evidence>
<evidence type="ECO:0000313" key="4">
    <source>
        <dbReference type="Proteomes" id="UP000006727"/>
    </source>
</evidence>
<evidence type="ECO:0000313" key="3">
    <source>
        <dbReference type="EnsemblPlants" id="Pp3c7_15410V3.1"/>
    </source>
</evidence>
<dbReference type="Proteomes" id="UP000006727">
    <property type="component" value="Chromosome 7"/>
</dbReference>
<dbReference type="EnsemblPlants" id="Pp3c7_15410V3.2">
    <property type="protein sequence ID" value="Pp3c7_15410V3.2"/>
    <property type="gene ID" value="Pp3c7_15410"/>
</dbReference>
<feature type="region of interest" description="Disordered" evidence="1">
    <location>
        <begin position="250"/>
        <end position="295"/>
    </location>
</feature>
<dbReference type="HOGENOM" id="CLU_654516_0_0_1"/>
<protein>
    <submittedName>
        <fullName evidence="2 3">Uncharacterized protein</fullName>
    </submittedName>
</protein>
<dbReference type="KEGG" id="ppp:112284311"/>
<sequence length="420" mass="45899">MKTPGRSKRSGGRDFGCVRFTVRGGPEFKCYAPPRYAGNELGVHYDIVKACESKCREMVGIQGKCLAICKRCTSSIELPPGLFTKSNGKLEFLPGKRQVLKDYIHKEVERVSESHRKYHVVEGDAAHQGSALTKSPAECSSMPAPSLRQGPDKFQQTMNELKKLLGACAHCDLLAVLEEEHKAIAHELEDLKKMQSVTEGLQSAPKNTGTRTLDAQLIFPQLQDPHSGEEVRTEPSGNLTIAGFLGGTCADEIPPAPLPKPSASNGPEDDSWNNRRSCQPRSSDFGAMEDSVPAEGCLNSQSPKVLAEVPECYPSPNTLMQTEDQFQDGPSGEELDSGVVSQESSAGGCQAWITSNGAFIQANDSFQNMLCFGDPMNVDNTRDALMQTRQSTEKVMGLPDDHISDYWVQFLSTFIYSDVE</sequence>
<dbReference type="PaxDb" id="3218-PP1S153_117V6.1"/>
<accession>A9T243</accession>
<dbReference type="Gramene" id="Pp3c7_15410V3.2">
    <property type="protein sequence ID" value="Pp3c7_15410V3.2"/>
    <property type="gene ID" value="Pp3c7_15410"/>
</dbReference>